<dbReference type="Pfam" id="PF04773">
    <property type="entry name" value="FecR"/>
    <property type="match status" value="1"/>
</dbReference>
<dbReference type="InterPro" id="IPR032508">
    <property type="entry name" value="FecR_C"/>
</dbReference>
<proteinExistence type="predicted"/>
<dbReference type="InterPro" id="IPR006860">
    <property type="entry name" value="FecR"/>
</dbReference>
<evidence type="ECO:0000313" key="4">
    <source>
        <dbReference type="EMBL" id="MFC3199450.1"/>
    </source>
</evidence>
<dbReference type="InterPro" id="IPR012373">
    <property type="entry name" value="Ferrdict_sens_TM"/>
</dbReference>
<name>A0ABV7JR39_9SPHI</name>
<dbReference type="Gene3D" id="2.60.120.1440">
    <property type="match status" value="1"/>
</dbReference>
<dbReference type="Gene3D" id="3.55.50.30">
    <property type="match status" value="1"/>
</dbReference>
<evidence type="ECO:0000256" key="1">
    <source>
        <dbReference type="SAM" id="Phobius"/>
    </source>
</evidence>
<dbReference type="PANTHER" id="PTHR30273:SF2">
    <property type="entry name" value="PROTEIN FECR"/>
    <property type="match status" value="1"/>
</dbReference>
<gene>
    <name evidence="4" type="ORF">ACFOET_17645</name>
</gene>
<keyword evidence="1" id="KW-1133">Transmembrane helix</keyword>
<dbReference type="Pfam" id="PF16344">
    <property type="entry name" value="FecR_C"/>
    <property type="match status" value="1"/>
</dbReference>
<accession>A0ABV7JR39</accession>
<evidence type="ECO:0000259" key="2">
    <source>
        <dbReference type="Pfam" id="PF04773"/>
    </source>
</evidence>
<comment type="caution">
    <text evidence="4">The sequence shown here is derived from an EMBL/GenBank/DDBJ whole genome shotgun (WGS) entry which is preliminary data.</text>
</comment>
<feature type="domain" description="Protein FecR C-terminal" evidence="3">
    <location>
        <begin position="267"/>
        <end position="334"/>
    </location>
</feature>
<dbReference type="EMBL" id="JBHRTA010000038">
    <property type="protein sequence ID" value="MFC3199450.1"/>
    <property type="molecule type" value="Genomic_DNA"/>
</dbReference>
<dbReference type="PIRSF" id="PIRSF018266">
    <property type="entry name" value="FecR"/>
    <property type="match status" value="1"/>
</dbReference>
<dbReference type="PANTHER" id="PTHR30273">
    <property type="entry name" value="PERIPLASMIC SIGNAL SENSOR AND SIGMA FACTOR ACTIVATOR FECR-RELATED"/>
    <property type="match status" value="1"/>
</dbReference>
<sequence length="340" mass="38151">MMNKQRLDELYNRYITDRLSEAELTDFYRMLDDPANERELHRLFEQWWETAADGQTASTDAEGQRRIQQVMNRVKPVRPSFRLRRLWFGAAAACAVCLAILPLLWKTADTTPAEAQVNTHEITTALGQRKTVHLPDRSVIHLNAGSRLQYTDDYSVGSRDVKIDGEAFFEVVPDTARPFTVRHGQLCITVLGTAFNVNAVAEASITVSVSSGLVEVRDDAGSPSTHDGVNTRLAPGQQLAYDKTTRRATVSQIQDIKVLTAWKNGVLAMQDLPFADVADLLQRWYGVDIIFNEAILKTCRFTGEFDNLPINKVLDLLAKSSGFTYRITEKTIYIDGGNCY</sequence>
<feature type="transmembrane region" description="Helical" evidence="1">
    <location>
        <begin position="86"/>
        <end position="105"/>
    </location>
</feature>
<keyword evidence="1" id="KW-0812">Transmembrane</keyword>
<evidence type="ECO:0000259" key="3">
    <source>
        <dbReference type="Pfam" id="PF16344"/>
    </source>
</evidence>
<organism evidence="4 5">
    <name type="scientific">Parapedobacter deserti</name>
    <dbReference type="NCBI Taxonomy" id="1912957"/>
    <lineage>
        <taxon>Bacteria</taxon>
        <taxon>Pseudomonadati</taxon>
        <taxon>Bacteroidota</taxon>
        <taxon>Sphingobacteriia</taxon>
        <taxon>Sphingobacteriales</taxon>
        <taxon>Sphingobacteriaceae</taxon>
        <taxon>Parapedobacter</taxon>
    </lineage>
</organism>
<feature type="domain" description="FecR protein" evidence="2">
    <location>
        <begin position="121"/>
        <end position="215"/>
    </location>
</feature>
<dbReference type="RefSeq" id="WP_379025059.1">
    <property type="nucleotide sequence ID" value="NZ_JBHRTA010000038.1"/>
</dbReference>
<keyword evidence="1" id="KW-0472">Membrane</keyword>
<protein>
    <submittedName>
        <fullName evidence="4">FecR family protein</fullName>
    </submittedName>
</protein>
<evidence type="ECO:0000313" key="5">
    <source>
        <dbReference type="Proteomes" id="UP001595526"/>
    </source>
</evidence>
<dbReference type="Proteomes" id="UP001595526">
    <property type="component" value="Unassembled WGS sequence"/>
</dbReference>
<keyword evidence="5" id="KW-1185">Reference proteome</keyword>
<reference evidence="5" key="1">
    <citation type="journal article" date="2019" name="Int. J. Syst. Evol. Microbiol.">
        <title>The Global Catalogue of Microorganisms (GCM) 10K type strain sequencing project: providing services to taxonomists for standard genome sequencing and annotation.</title>
        <authorList>
            <consortium name="The Broad Institute Genomics Platform"/>
            <consortium name="The Broad Institute Genome Sequencing Center for Infectious Disease"/>
            <person name="Wu L."/>
            <person name="Ma J."/>
        </authorList>
    </citation>
    <scope>NUCLEOTIDE SEQUENCE [LARGE SCALE GENOMIC DNA]</scope>
    <source>
        <strain evidence="5">KCTC 52416</strain>
    </source>
</reference>